<organism evidence="1 2">
    <name type="scientific">Chaenocephalus aceratus</name>
    <name type="common">Blackfin icefish</name>
    <name type="synonym">Chaenichthys aceratus</name>
    <dbReference type="NCBI Taxonomy" id="36190"/>
    <lineage>
        <taxon>Eukaryota</taxon>
        <taxon>Metazoa</taxon>
        <taxon>Chordata</taxon>
        <taxon>Craniata</taxon>
        <taxon>Vertebrata</taxon>
        <taxon>Euteleostomi</taxon>
        <taxon>Actinopterygii</taxon>
        <taxon>Neopterygii</taxon>
        <taxon>Teleostei</taxon>
        <taxon>Neoteleostei</taxon>
        <taxon>Acanthomorphata</taxon>
        <taxon>Eupercaria</taxon>
        <taxon>Perciformes</taxon>
        <taxon>Notothenioidei</taxon>
        <taxon>Channichthyidae</taxon>
        <taxon>Chaenocephalus</taxon>
    </lineage>
</organism>
<evidence type="ECO:0000313" key="2">
    <source>
        <dbReference type="Proteomes" id="UP001057452"/>
    </source>
</evidence>
<evidence type="ECO:0000313" key="1">
    <source>
        <dbReference type="EMBL" id="KAI4830566.1"/>
    </source>
</evidence>
<proteinExistence type="predicted"/>
<name>A0ACB9XUZ4_CHAAC</name>
<comment type="caution">
    <text evidence="1">The sequence shown here is derived from an EMBL/GenBank/DDBJ whole genome shotgun (WGS) entry which is preliminary data.</text>
</comment>
<reference evidence="1" key="1">
    <citation type="submission" date="2022-05" db="EMBL/GenBank/DDBJ databases">
        <title>Chromosome-level genome of Chaenocephalus aceratus.</title>
        <authorList>
            <person name="Park H."/>
        </authorList>
    </citation>
    <scope>NUCLEOTIDE SEQUENCE</scope>
    <source>
        <strain evidence="1">KU_202001</strain>
    </source>
</reference>
<protein>
    <submittedName>
        <fullName evidence="1">Uncharacterized protein</fullName>
    </submittedName>
</protein>
<gene>
    <name evidence="1" type="ORF">KUCAC02_002187</name>
</gene>
<accession>A0ACB9XUZ4</accession>
<keyword evidence="2" id="KW-1185">Reference proteome</keyword>
<dbReference type="Proteomes" id="UP001057452">
    <property type="component" value="Chromosome 3"/>
</dbReference>
<dbReference type="EMBL" id="CM043787">
    <property type="protein sequence ID" value="KAI4830566.1"/>
    <property type="molecule type" value="Genomic_DNA"/>
</dbReference>
<sequence length="105" mass="11316">MPQKKKSSECCLSSQLLPWHPASAPPGQAKPQTVPHAMSAGCVNKALREPGENGPLKRVGRSQAGRQRMSSPLIPRGTETENKWSLTPLFSQGPASDLPLLRYTG</sequence>